<evidence type="ECO:0000313" key="2">
    <source>
        <dbReference type="EMBL" id="MEE4593592.1"/>
    </source>
</evidence>
<keyword evidence="2" id="KW-0413">Isomerase</keyword>
<sequence length="398" mass="42340">MSAAAADRARYDRATAHLEAPVAIVDLGAFDDNARDLVRRAGGKPIRVASKSVRCRALLDRVLARDGFAGIMSFTLPESLWLARAGFDDVLLAYPSADRDGFATLTGDPKLAEAVTVMVDDVSQLDLIDSVRAGTEEVRVCLELDTSLRMFGGRVRVGALRSPLRAPEQLAALARAIADRPGFRLVGLMAYEGHVAGVGDAVPGSPLRSRAIRLMQSVARRELAARRAAAVRAVRAVADLEFVNGGGTGSVQHTAAEDAVTEIAAGSGLYQPRLFDHYTSFRGRPAALFAQPVVRRPGVGVVTVLGGGYPASGAAGPDRLPVPYLPEGLGYDSMEGPGEVQTPLLGTAADDLLIGDKVWFRHAKAGELCERFDTLRLIEGDRVVAEVPTYRGEGRTFL</sequence>
<dbReference type="SUPFAM" id="SSF51419">
    <property type="entry name" value="PLP-binding barrel"/>
    <property type="match status" value="1"/>
</dbReference>
<accession>A0ABU7PWX7</accession>
<dbReference type="PANTHER" id="PTHR28004:SF2">
    <property type="entry name" value="D-SERINE DEHYDRATASE"/>
    <property type="match status" value="1"/>
</dbReference>
<proteinExistence type="predicted"/>
<keyword evidence="3" id="KW-1185">Reference proteome</keyword>
<dbReference type="EC" id="5.1.1.1" evidence="2"/>
<dbReference type="RefSeq" id="WP_330809401.1">
    <property type="nucleotide sequence ID" value="NZ_JAZBJO010000008.1"/>
</dbReference>
<dbReference type="EMBL" id="JAZBJO010000008">
    <property type="protein sequence ID" value="MEE4593592.1"/>
    <property type="molecule type" value="Genomic_DNA"/>
</dbReference>
<gene>
    <name evidence="2" type="ORF">V2J94_17105</name>
</gene>
<dbReference type="PANTHER" id="PTHR28004">
    <property type="entry name" value="ZGC:162816-RELATED"/>
    <property type="match status" value="1"/>
</dbReference>
<dbReference type="Gene3D" id="3.20.20.10">
    <property type="entry name" value="Alanine racemase"/>
    <property type="match status" value="1"/>
</dbReference>
<organism evidence="2 3">
    <name type="scientific">Streptomyces asiaticus subsp. ignotus</name>
    <dbReference type="NCBI Taxonomy" id="3098222"/>
    <lineage>
        <taxon>Bacteria</taxon>
        <taxon>Bacillati</taxon>
        <taxon>Actinomycetota</taxon>
        <taxon>Actinomycetes</taxon>
        <taxon>Kitasatosporales</taxon>
        <taxon>Streptomycetaceae</taxon>
        <taxon>Streptomyces</taxon>
        <taxon>Streptomyces violaceusniger group</taxon>
    </lineage>
</organism>
<name>A0ABU7PWX7_9ACTN</name>
<reference evidence="2 3" key="1">
    <citation type="submission" date="2023-11" db="EMBL/GenBank/DDBJ databases">
        <title>30 novel species of actinomycetes from the DSMZ collection.</title>
        <authorList>
            <person name="Nouioui I."/>
        </authorList>
    </citation>
    <scope>NUCLEOTIDE SEQUENCE [LARGE SCALE GENOMIC DNA]</scope>
    <source>
        <strain evidence="2 3">DSM 41524</strain>
    </source>
</reference>
<evidence type="ECO:0000259" key="1">
    <source>
        <dbReference type="Pfam" id="PF01168"/>
    </source>
</evidence>
<protein>
    <submittedName>
        <fullName evidence="2">Alanine racemase</fullName>
        <ecNumber evidence="2">5.1.1.1</ecNumber>
    </submittedName>
</protein>
<feature type="domain" description="Alanine racemase N-terminal" evidence="1">
    <location>
        <begin position="25"/>
        <end position="270"/>
    </location>
</feature>
<comment type="caution">
    <text evidence="2">The sequence shown here is derived from an EMBL/GenBank/DDBJ whole genome shotgun (WGS) entry which is preliminary data.</text>
</comment>
<dbReference type="InterPro" id="IPR051466">
    <property type="entry name" value="D-amino_acid_metab_enzyme"/>
</dbReference>
<evidence type="ECO:0000313" key="3">
    <source>
        <dbReference type="Proteomes" id="UP001354709"/>
    </source>
</evidence>
<dbReference type="InterPro" id="IPR029066">
    <property type="entry name" value="PLP-binding_barrel"/>
</dbReference>
<dbReference type="InterPro" id="IPR001608">
    <property type="entry name" value="Ala_racemase_N"/>
</dbReference>
<dbReference type="Proteomes" id="UP001354709">
    <property type="component" value="Unassembled WGS sequence"/>
</dbReference>
<dbReference type="Pfam" id="PF01168">
    <property type="entry name" value="Ala_racemase_N"/>
    <property type="match status" value="1"/>
</dbReference>
<dbReference type="GO" id="GO:0008784">
    <property type="term" value="F:alanine racemase activity"/>
    <property type="evidence" value="ECO:0007669"/>
    <property type="project" value="UniProtKB-EC"/>
</dbReference>